<dbReference type="WBParaSite" id="nRc.2.0.1.t13137-RA">
    <property type="protein sequence ID" value="nRc.2.0.1.t13137-RA"/>
    <property type="gene ID" value="nRc.2.0.1.g13137"/>
</dbReference>
<proteinExistence type="predicted"/>
<dbReference type="AlphaFoldDB" id="A0A915IID0"/>
<accession>A0A915IID0</accession>
<organism evidence="1 2">
    <name type="scientific">Romanomermis culicivorax</name>
    <name type="common">Nematode worm</name>
    <dbReference type="NCBI Taxonomy" id="13658"/>
    <lineage>
        <taxon>Eukaryota</taxon>
        <taxon>Metazoa</taxon>
        <taxon>Ecdysozoa</taxon>
        <taxon>Nematoda</taxon>
        <taxon>Enoplea</taxon>
        <taxon>Dorylaimia</taxon>
        <taxon>Mermithida</taxon>
        <taxon>Mermithoidea</taxon>
        <taxon>Mermithidae</taxon>
        <taxon>Romanomermis</taxon>
    </lineage>
</organism>
<reference evidence="2" key="1">
    <citation type="submission" date="2022-11" db="UniProtKB">
        <authorList>
            <consortium name="WormBaseParasite"/>
        </authorList>
    </citation>
    <scope>IDENTIFICATION</scope>
</reference>
<evidence type="ECO:0000313" key="2">
    <source>
        <dbReference type="WBParaSite" id="nRc.2.0.1.t13137-RA"/>
    </source>
</evidence>
<name>A0A915IID0_ROMCU</name>
<dbReference type="Proteomes" id="UP000887565">
    <property type="component" value="Unplaced"/>
</dbReference>
<protein>
    <submittedName>
        <fullName evidence="2">Uncharacterized protein</fullName>
    </submittedName>
</protein>
<sequence>MSVDFSQLLGKKTWPYQVENLKPSNVKQEDNNAAFHQQETVSIKRFVRHIQRQVNGGGLQNGASDSQRTDARAKKIKIEVFKYIEFSGSDDLTKHNGMNVSEKWSNNGPMLIIEISEHKELDMPTNMEKMKPMIC</sequence>
<evidence type="ECO:0000313" key="1">
    <source>
        <dbReference type="Proteomes" id="UP000887565"/>
    </source>
</evidence>
<keyword evidence="1" id="KW-1185">Reference proteome</keyword>